<dbReference type="InterPro" id="IPR036388">
    <property type="entry name" value="WH-like_DNA-bd_sf"/>
</dbReference>
<dbReference type="InterPro" id="IPR013325">
    <property type="entry name" value="RNA_pol_sigma_r2"/>
</dbReference>
<keyword evidence="3" id="KW-0731">Sigma factor</keyword>
<dbReference type="Pfam" id="PF08281">
    <property type="entry name" value="Sigma70_r4_2"/>
    <property type="match status" value="1"/>
</dbReference>
<protein>
    <submittedName>
        <fullName evidence="7">RNA polymerase sigma factor</fullName>
    </submittedName>
</protein>
<feature type="domain" description="RNA polymerase sigma factor 70 region 4 type 2" evidence="6">
    <location>
        <begin position="138"/>
        <end position="187"/>
    </location>
</feature>
<evidence type="ECO:0000256" key="2">
    <source>
        <dbReference type="ARBA" id="ARBA00023015"/>
    </source>
</evidence>
<keyword evidence="8" id="KW-1185">Reference proteome</keyword>
<dbReference type="InterPro" id="IPR013249">
    <property type="entry name" value="RNA_pol_sigma70_r4_t2"/>
</dbReference>
<sequence length="202" mass="22224">MERPDGRDQHVGGSDDGELIRLSLDDPSVFGELFERHATKVQSYLRTRVPDVVADDLLAQTFVTAFERRDGFRADASSALPWLLGIATNLARGHWRTEARRTSLTARLSGRREVSLEGHYEIDAVLARVDSPHTRAVIGESLARLRPAERDVLMLSAWEGLKNPEIAEALGIPVGTVKSRLSRARAAVATSLSDLTEGTWNA</sequence>
<reference evidence="8" key="1">
    <citation type="journal article" date="2019" name="Int. J. Syst. Evol. Microbiol.">
        <title>The Global Catalogue of Microorganisms (GCM) 10K type strain sequencing project: providing services to taxonomists for standard genome sequencing and annotation.</title>
        <authorList>
            <consortium name="The Broad Institute Genomics Platform"/>
            <consortium name="The Broad Institute Genome Sequencing Center for Infectious Disease"/>
            <person name="Wu L."/>
            <person name="Ma J."/>
        </authorList>
    </citation>
    <scope>NUCLEOTIDE SEQUENCE [LARGE SCALE GENOMIC DNA]</scope>
    <source>
        <strain evidence="8">DFY28</strain>
    </source>
</reference>
<dbReference type="Proteomes" id="UP001596098">
    <property type="component" value="Unassembled WGS sequence"/>
</dbReference>
<dbReference type="PANTHER" id="PTHR43133:SF25">
    <property type="entry name" value="RNA POLYMERASE SIGMA FACTOR RFAY-RELATED"/>
    <property type="match status" value="1"/>
</dbReference>
<evidence type="ECO:0000259" key="5">
    <source>
        <dbReference type="Pfam" id="PF04542"/>
    </source>
</evidence>
<dbReference type="PANTHER" id="PTHR43133">
    <property type="entry name" value="RNA POLYMERASE ECF-TYPE SIGMA FACTO"/>
    <property type="match status" value="1"/>
</dbReference>
<dbReference type="InterPro" id="IPR014284">
    <property type="entry name" value="RNA_pol_sigma-70_dom"/>
</dbReference>
<evidence type="ECO:0000313" key="7">
    <source>
        <dbReference type="EMBL" id="MFC6154959.1"/>
    </source>
</evidence>
<comment type="similarity">
    <text evidence="1">Belongs to the sigma-70 factor family. ECF subfamily.</text>
</comment>
<dbReference type="Gene3D" id="1.10.10.10">
    <property type="entry name" value="Winged helix-like DNA-binding domain superfamily/Winged helix DNA-binding domain"/>
    <property type="match status" value="1"/>
</dbReference>
<keyword evidence="4" id="KW-0804">Transcription</keyword>
<dbReference type="SUPFAM" id="SSF88659">
    <property type="entry name" value="Sigma3 and sigma4 domains of RNA polymerase sigma factors"/>
    <property type="match status" value="1"/>
</dbReference>
<organism evidence="7 8">
    <name type="scientific">Nocardioides yefusunii</name>
    <dbReference type="NCBI Taxonomy" id="2500546"/>
    <lineage>
        <taxon>Bacteria</taxon>
        <taxon>Bacillati</taxon>
        <taxon>Actinomycetota</taxon>
        <taxon>Actinomycetes</taxon>
        <taxon>Propionibacteriales</taxon>
        <taxon>Nocardioidaceae</taxon>
        <taxon>Nocardioides</taxon>
    </lineage>
</organism>
<dbReference type="InterPro" id="IPR013324">
    <property type="entry name" value="RNA_pol_sigma_r3/r4-like"/>
</dbReference>
<dbReference type="Gene3D" id="1.10.1740.10">
    <property type="match status" value="1"/>
</dbReference>
<evidence type="ECO:0000256" key="4">
    <source>
        <dbReference type="ARBA" id="ARBA00023163"/>
    </source>
</evidence>
<dbReference type="CDD" id="cd06171">
    <property type="entry name" value="Sigma70_r4"/>
    <property type="match status" value="1"/>
</dbReference>
<evidence type="ECO:0000256" key="1">
    <source>
        <dbReference type="ARBA" id="ARBA00010641"/>
    </source>
</evidence>
<proteinExistence type="inferred from homology"/>
<dbReference type="NCBIfam" id="TIGR02937">
    <property type="entry name" value="sigma70-ECF"/>
    <property type="match status" value="1"/>
</dbReference>
<dbReference type="Pfam" id="PF04542">
    <property type="entry name" value="Sigma70_r2"/>
    <property type="match status" value="1"/>
</dbReference>
<evidence type="ECO:0000256" key="3">
    <source>
        <dbReference type="ARBA" id="ARBA00023082"/>
    </source>
</evidence>
<feature type="domain" description="RNA polymerase sigma-70 region 2" evidence="5">
    <location>
        <begin position="33"/>
        <end position="101"/>
    </location>
</feature>
<dbReference type="InterPro" id="IPR039425">
    <property type="entry name" value="RNA_pol_sigma-70-like"/>
</dbReference>
<evidence type="ECO:0000313" key="8">
    <source>
        <dbReference type="Proteomes" id="UP001596098"/>
    </source>
</evidence>
<dbReference type="SUPFAM" id="SSF88946">
    <property type="entry name" value="Sigma2 domain of RNA polymerase sigma factors"/>
    <property type="match status" value="1"/>
</dbReference>
<dbReference type="InterPro" id="IPR007627">
    <property type="entry name" value="RNA_pol_sigma70_r2"/>
</dbReference>
<name>A0ABW1R2J3_9ACTN</name>
<accession>A0ABW1R2J3</accession>
<dbReference type="EMBL" id="JBHSQI010000009">
    <property type="protein sequence ID" value="MFC6154959.1"/>
    <property type="molecule type" value="Genomic_DNA"/>
</dbReference>
<dbReference type="RefSeq" id="WP_164878736.1">
    <property type="nucleotide sequence ID" value="NZ_CP034929.1"/>
</dbReference>
<comment type="caution">
    <text evidence="7">The sequence shown here is derived from an EMBL/GenBank/DDBJ whole genome shotgun (WGS) entry which is preliminary data.</text>
</comment>
<gene>
    <name evidence="7" type="ORF">ACFPWU_14930</name>
</gene>
<evidence type="ECO:0000259" key="6">
    <source>
        <dbReference type="Pfam" id="PF08281"/>
    </source>
</evidence>
<keyword evidence="2" id="KW-0805">Transcription regulation</keyword>